<dbReference type="Pfam" id="PF02635">
    <property type="entry name" value="DsrE"/>
    <property type="match status" value="1"/>
</dbReference>
<organism evidence="1 2">
    <name type="scientific">Lentilactobacillus diolivorans DSM 14421</name>
    <dbReference type="NCBI Taxonomy" id="1423739"/>
    <lineage>
        <taxon>Bacteria</taxon>
        <taxon>Bacillati</taxon>
        <taxon>Bacillota</taxon>
        <taxon>Bacilli</taxon>
        <taxon>Lactobacillales</taxon>
        <taxon>Lactobacillaceae</taxon>
        <taxon>Lentilactobacillus</taxon>
    </lineage>
</organism>
<dbReference type="EMBL" id="AZEY01000028">
    <property type="protein sequence ID" value="KRL68036.1"/>
    <property type="molecule type" value="Genomic_DNA"/>
</dbReference>
<dbReference type="Gene3D" id="3.40.1260.10">
    <property type="entry name" value="DsrEFH-like"/>
    <property type="match status" value="1"/>
</dbReference>
<dbReference type="InterPro" id="IPR003787">
    <property type="entry name" value="Sulphur_relay_DsrE/F-like"/>
</dbReference>
<dbReference type="RefSeq" id="WP_057864155.1">
    <property type="nucleotide sequence ID" value="NZ_AZEY01000028.1"/>
</dbReference>
<proteinExistence type="predicted"/>
<dbReference type="Proteomes" id="UP000052013">
    <property type="component" value="Unassembled WGS sequence"/>
</dbReference>
<dbReference type="InterPro" id="IPR027396">
    <property type="entry name" value="DsrEFH-like"/>
</dbReference>
<dbReference type="PANTHER" id="PTHR37691:SF1">
    <property type="entry name" value="BLR3518 PROTEIN"/>
    <property type="match status" value="1"/>
</dbReference>
<name>A0A0R1SK94_9LACO</name>
<sequence>MHQVVFHIDELGKWEHALGNVKNLISYAKAQQMSYQIVVLVNGNAIMGYLVANIRIAIKSLTEQGVQFHACNNAMNSHGVKANQLPENVEIVPAGVVDLIALQERGVCVCETVESAKSRG</sequence>
<evidence type="ECO:0000313" key="2">
    <source>
        <dbReference type="Proteomes" id="UP000052013"/>
    </source>
</evidence>
<protein>
    <submittedName>
        <fullName evidence="1">Uncharacterized protein</fullName>
    </submittedName>
</protein>
<dbReference type="AlphaFoldDB" id="A0A0R1SK94"/>
<dbReference type="SUPFAM" id="SSF75169">
    <property type="entry name" value="DsrEFH-like"/>
    <property type="match status" value="1"/>
</dbReference>
<accession>A0A0R1SK94</accession>
<reference evidence="1 2" key="1">
    <citation type="journal article" date="2015" name="Genome Announc.">
        <title>Expanding the biotechnology potential of lactobacilli through comparative genomics of 213 strains and associated genera.</title>
        <authorList>
            <person name="Sun Z."/>
            <person name="Harris H.M."/>
            <person name="McCann A."/>
            <person name="Guo C."/>
            <person name="Argimon S."/>
            <person name="Zhang W."/>
            <person name="Yang X."/>
            <person name="Jeffery I.B."/>
            <person name="Cooney J.C."/>
            <person name="Kagawa T.F."/>
            <person name="Liu W."/>
            <person name="Song Y."/>
            <person name="Salvetti E."/>
            <person name="Wrobel A."/>
            <person name="Rasinkangas P."/>
            <person name="Parkhill J."/>
            <person name="Rea M.C."/>
            <person name="O'Sullivan O."/>
            <person name="Ritari J."/>
            <person name="Douillard F.P."/>
            <person name="Paul Ross R."/>
            <person name="Yang R."/>
            <person name="Briner A.E."/>
            <person name="Felis G.E."/>
            <person name="de Vos W.M."/>
            <person name="Barrangou R."/>
            <person name="Klaenhammer T.R."/>
            <person name="Caufield P.W."/>
            <person name="Cui Y."/>
            <person name="Zhang H."/>
            <person name="O'Toole P.W."/>
        </authorList>
    </citation>
    <scope>NUCLEOTIDE SEQUENCE [LARGE SCALE GENOMIC DNA]</scope>
    <source>
        <strain evidence="1 2">DSM 14421</strain>
    </source>
</reference>
<evidence type="ECO:0000313" key="1">
    <source>
        <dbReference type="EMBL" id="KRL68036.1"/>
    </source>
</evidence>
<gene>
    <name evidence="1" type="ORF">FC85_GL002559</name>
</gene>
<dbReference type="STRING" id="1423739.FC85_GL002559"/>
<dbReference type="PANTHER" id="PTHR37691">
    <property type="entry name" value="BLR3518 PROTEIN"/>
    <property type="match status" value="1"/>
</dbReference>
<dbReference type="PATRIC" id="fig|1423739.3.peg.2658"/>
<comment type="caution">
    <text evidence="1">The sequence shown here is derived from an EMBL/GenBank/DDBJ whole genome shotgun (WGS) entry which is preliminary data.</text>
</comment>